<keyword evidence="3" id="KW-1185">Reference proteome</keyword>
<feature type="non-terminal residue" evidence="2">
    <location>
        <position position="317"/>
    </location>
</feature>
<dbReference type="PANTHER" id="PTHR45348:SF2">
    <property type="entry name" value="ZINC-TYPE ALCOHOL DEHYDROGENASE-LIKE PROTEIN C2E1P3.01"/>
    <property type="match status" value="1"/>
</dbReference>
<accession>A0A9P3FZJ6</accession>
<dbReference type="AlphaFoldDB" id="A0A9P3FZJ6"/>
<name>A0A9P3FZJ6_9APHY</name>
<dbReference type="Proteomes" id="UP000703269">
    <property type="component" value="Unassembled WGS sequence"/>
</dbReference>
<dbReference type="InterPro" id="IPR047122">
    <property type="entry name" value="Trans-enoyl_RdTase-like"/>
</dbReference>
<dbReference type="Pfam" id="PF08240">
    <property type="entry name" value="ADH_N"/>
    <property type="match status" value="1"/>
</dbReference>
<feature type="domain" description="Enoyl reductase (ER)" evidence="1">
    <location>
        <begin position="2"/>
        <end position="312"/>
    </location>
</feature>
<reference evidence="2 3" key="1">
    <citation type="submission" date="2021-08" db="EMBL/GenBank/DDBJ databases">
        <title>Draft Genome Sequence of Phanerochaete sordida strain YK-624.</title>
        <authorList>
            <person name="Mori T."/>
            <person name="Dohra H."/>
            <person name="Suzuki T."/>
            <person name="Kawagishi H."/>
            <person name="Hirai H."/>
        </authorList>
    </citation>
    <scope>NUCLEOTIDE SEQUENCE [LARGE SCALE GENOMIC DNA]</scope>
    <source>
        <strain evidence="2 3">YK-624</strain>
    </source>
</reference>
<evidence type="ECO:0000259" key="1">
    <source>
        <dbReference type="SMART" id="SM00829"/>
    </source>
</evidence>
<evidence type="ECO:0000313" key="2">
    <source>
        <dbReference type="EMBL" id="GJE85024.1"/>
    </source>
</evidence>
<dbReference type="InterPro" id="IPR011032">
    <property type="entry name" value="GroES-like_sf"/>
</dbReference>
<dbReference type="InterPro" id="IPR013154">
    <property type="entry name" value="ADH-like_N"/>
</dbReference>
<dbReference type="Gene3D" id="3.40.50.720">
    <property type="entry name" value="NAD(P)-binding Rossmann-like Domain"/>
    <property type="match status" value="1"/>
</dbReference>
<dbReference type="InterPro" id="IPR020843">
    <property type="entry name" value="ER"/>
</dbReference>
<dbReference type="EMBL" id="BPQB01000001">
    <property type="protein sequence ID" value="GJE85024.1"/>
    <property type="molecule type" value="Genomic_DNA"/>
</dbReference>
<proteinExistence type="predicted"/>
<dbReference type="OrthoDB" id="10257049at2759"/>
<evidence type="ECO:0000313" key="3">
    <source>
        <dbReference type="Proteomes" id="UP000703269"/>
    </source>
</evidence>
<dbReference type="SUPFAM" id="SSF50129">
    <property type="entry name" value="GroES-like"/>
    <property type="match status" value="1"/>
</dbReference>
<organism evidence="2 3">
    <name type="scientific">Phanerochaete sordida</name>
    <dbReference type="NCBI Taxonomy" id="48140"/>
    <lineage>
        <taxon>Eukaryota</taxon>
        <taxon>Fungi</taxon>
        <taxon>Dikarya</taxon>
        <taxon>Basidiomycota</taxon>
        <taxon>Agaricomycotina</taxon>
        <taxon>Agaricomycetes</taxon>
        <taxon>Polyporales</taxon>
        <taxon>Phanerochaetaceae</taxon>
        <taxon>Phanerochaete</taxon>
    </lineage>
</organism>
<dbReference type="Pfam" id="PF00107">
    <property type="entry name" value="ADH_zinc_N"/>
    <property type="match status" value="1"/>
</dbReference>
<dbReference type="InterPro" id="IPR036291">
    <property type="entry name" value="NAD(P)-bd_dom_sf"/>
</dbReference>
<gene>
    <name evidence="2" type="ORF">PsYK624_011010</name>
</gene>
<dbReference type="PANTHER" id="PTHR45348">
    <property type="entry name" value="HYPOTHETICAL OXIDOREDUCTASE (EUROFUNG)"/>
    <property type="match status" value="1"/>
</dbReference>
<dbReference type="Gene3D" id="3.90.180.10">
    <property type="entry name" value="Medium-chain alcohol dehydrogenases, catalytic domain"/>
    <property type="match status" value="1"/>
</dbReference>
<dbReference type="SMART" id="SM00829">
    <property type="entry name" value="PKS_ER"/>
    <property type="match status" value="1"/>
</dbReference>
<dbReference type="SUPFAM" id="SSF51735">
    <property type="entry name" value="NAD(P)-binding Rossmann-fold domains"/>
    <property type="match status" value="1"/>
</dbReference>
<dbReference type="CDD" id="cd08249">
    <property type="entry name" value="enoyl_reductase_like"/>
    <property type="match status" value="1"/>
</dbReference>
<dbReference type="GO" id="GO:0016651">
    <property type="term" value="F:oxidoreductase activity, acting on NAD(P)H"/>
    <property type="evidence" value="ECO:0007669"/>
    <property type="project" value="InterPro"/>
</dbReference>
<sequence length="317" mass="33053">PSSSPPPLTSPADIKGLGRAGTICGCDWSGHVVATGADVAEPALGTHVAGFVHGGTYADRGAFAQYVVAGADLCWAVPPGTLTHEQAASMGCGYWTAVQALFHPDRLGLVEVPERVRGEEWVLVYGGSGSVGLFAIQLAHLAGYKVVTTASPRNHALCKSLGADAVIDYNAPDAIEQIKAATGDTVRAALDAISEPDTQAFCVRAVRAAGGKLVTILGVPAGVRALRREVAVQNTLIYTALGRGFVFAGAEAWPASAGDRAHMARFLRKTPELVRAGSVLPNPTRLFEGGLEGIGAGLRYMEEGKHSGEKIVYRLED</sequence>
<protein>
    <submittedName>
        <fullName evidence="2">Zinc-binding alcohol dehydrogenase family protein</fullName>
    </submittedName>
</protein>
<dbReference type="InterPro" id="IPR013149">
    <property type="entry name" value="ADH-like_C"/>
</dbReference>
<comment type="caution">
    <text evidence="2">The sequence shown here is derived from an EMBL/GenBank/DDBJ whole genome shotgun (WGS) entry which is preliminary data.</text>
</comment>